<dbReference type="PANTHER" id="PTHR42792">
    <property type="entry name" value="FLAGELLIN"/>
    <property type="match status" value="1"/>
</dbReference>
<sequence>MAFSVNTNTSALSALFNLNSTTRQLESTQTHINTGLKISSAKDNAAIFSIAQKLRGDLKGYNAVKQSLDRSISTTDIALAAAGSISDLLIEMKEKATAASDSGLDATSRTALNEDFIALRDQITTMVSNAEFNGTNMIDAGTDVVTAITNPSATQTITIAHQNMALGGGIVDVTATQTIATQVDASVTLALITASLTKVSASLTKLGAGAKSLEAQRVFADKIADTIEVGIGNLVDANMAKESANLQALQVKQQLGVQALSIANQAPQSILNIFGG</sequence>
<dbReference type="Pfam" id="PF00669">
    <property type="entry name" value="Flagellin_N"/>
    <property type="match status" value="1"/>
</dbReference>
<dbReference type="RefSeq" id="WP_099475224.1">
    <property type="nucleotide sequence ID" value="NZ_CP041025.1"/>
</dbReference>
<dbReference type="EMBL" id="PDEM01000033">
    <property type="protein sequence ID" value="PHZ83331.1"/>
    <property type="molecule type" value="Genomic_DNA"/>
</dbReference>
<keyword evidence="2 3" id="KW-0975">Bacterial flagellum</keyword>
<feature type="domain" description="Flagellin C-terminal" evidence="5">
    <location>
        <begin position="190"/>
        <end position="273"/>
    </location>
</feature>
<comment type="caution">
    <text evidence="6">The sequence shown here is derived from an EMBL/GenBank/DDBJ whole genome shotgun (WGS) entry which is preliminary data.</text>
</comment>
<evidence type="ECO:0000256" key="1">
    <source>
        <dbReference type="ARBA" id="ARBA00005709"/>
    </source>
</evidence>
<evidence type="ECO:0000313" key="6">
    <source>
        <dbReference type="EMBL" id="PHZ83331.1"/>
    </source>
</evidence>
<keyword evidence="6" id="KW-0282">Flagellum</keyword>
<reference evidence="6 7" key="1">
    <citation type="submission" date="2017-10" db="EMBL/GenBank/DDBJ databases">
        <title>Frigbacter circumglobatus gen. nov. sp. nov., isolated from sediment cultured in situ.</title>
        <authorList>
            <person name="Zhao Z."/>
        </authorList>
    </citation>
    <scope>NUCLEOTIDE SEQUENCE [LARGE SCALE GENOMIC DNA]</scope>
    <source>
        <strain evidence="6 7">ZYL</strain>
    </source>
</reference>
<dbReference type="GO" id="GO:0005576">
    <property type="term" value="C:extracellular region"/>
    <property type="evidence" value="ECO:0007669"/>
    <property type="project" value="UniProtKB-SubCell"/>
</dbReference>
<evidence type="ECO:0000256" key="3">
    <source>
        <dbReference type="RuleBase" id="RU362073"/>
    </source>
</evidence>
<keyword evidence="6" id="KW-0966">Cell projection</keyword>
<keyword evidence="6" id="KW-0969">Cilium</keyword>
<accession>A0A2G4YM05</accession>
<dbReference type="PRINTS" id="PR00207">
    <property type="entry name" value="FLAGELLIN"/>
</dbReference>
<keyword evidence="3" id="KW-0964">Secreted</keyword>
<feature type="domain" description="Flagellin N-terminal" evidence="4">
    <location>
        <begin position="5"/>
        <end position="140"/>
    </location>
</feature>
<evidence type="ECO:0000313" key="7">
    <source>
        <dbReference type="Proteomes" id="UP000229730"/>
    </source>
</evidence>
<evidence type="ECO:0000259" key="4">
    <source>
        <dbReference type="Pfam" id="PF00669"/>
    </source>
</evidence>
<dbReference type="InterPro" id="IPR046358">
    <property type="entry name" value="Flagellin_C"/>
</dbReference>
<dbReference type="GO" id="GO:0005198">
    <property type="term" value="F:structural molecule activity"/>
    <property type="evidence" value="ECO:0007669"/>
    <property type="project" value="UniProtKB-UniRule"/>
</dbReference>
<evidence type="ECO:0000259" key="5">
    <source>
        <dbReference type="Pfam" id="PF00700"/>
    </source>
</evidence>
<dbReference type="Gene3D" id="1.20.1330.10">
    <property type="entry name" value="f41 fragment of flagellin, N-terminal domain"/>
    <property type="match status" value="1"/>
</dbReference>
<comment type="similarity">
    <text evidence="1 3">Belongs to the bacterial flagellin family.</text>
</comment>
<dbReference type="OrthoDB" id="7328309at2"/>
<dbReference type="InParanoid" id="A0A2G4YM05"/>
<dbReference type="Proteomes" id="UP000229730">
    <property type="component" value="Unassembled WGS sequence"/>
</dbReference>
<dbReference type="AlphaFoldDB" id="A0A2G4YM05"/>
<dbReference type="PANTHER" id="PTHR42792:SF2">
    <property type="entry name" value="FLAGELLIN"/>
    <property type="match status" value="1"/>
</dbReference>
<dbReference type="GO" id="GO:0009288">
    <property type="term" value="C:bacterial-type flagellum"/>
    <property type="evidence" value="ECO:0007669"/>
    <property type="project" value="UniProtKB-SubCell"/>
</dbReference>
<protein>
    <recommendedName>
        <fullName evidence="3">Flagellin</fullName>
    </recommendedName>
</protein>
<comment type="subcellular location">
    <subcellularLocation>
        <location evidence="3">Secreted</location>
    </subcellularLocation>
    <subcellularLocation>
        <location evidence="3">Bacterial flagellum</location>
    </subcellularLocation>
</comment>
<dbReference type="Pfam" id="PF00700">
    <property type="entry name" value="Flagellin_C"/>
    <property type="match status" value="1"/>
</dbReference>
<comment type="function">
    <text evidence="3">Flagellin is the subunit protein which polymerizes to form the filaments of bacterial flagella.</text>
</comment>
<evidence type="ECO:0000256" key="2">
    <source>
        <dbReference type="ARBA" id="ARBA00023143"/>
    </source>
</evidence>
<dbReference type="InterPro" id="IPR001029">
    <property type="entry name" value="Flagellin_N"/>
</dbReference>
<keyword evidence="7" id="KW-1185">Reference proteome</keyword>
<gene>
    <name evidence="6" type="ORF">CRD36_17345</name>
</gene>
<dbReference type="InterPro" id="IPR001492">
    <property type="entry name" value="Flagellin"/>
</dbReference>
<name>A0A2G4YM05_9PROT</name>
<proteinExistence type="inferred from homology"/>
<organism evidence="6 7">
    <name type="scientific">Paremcibacter congregatus</name>
    <dbReference type="NCBI Taxonomy" id="2043170"/>
    <lineage>
        <taxon>Bacteria</taxon>
        <taxon>Pseudomonadati</taxon>
        <taxon>Pseudomonadota</taxon>
        <taxon>Alphaproteobacteria</taxon>
        <taxon>Emcibacterales</taxon>
        <taxon>Emcibacteraceae</taxon>
        <taxon>Paremcibacter</taxon>
    </lineage>
</organism>
<dbReference type="SUPFAM" id="SSF64518">
    <property type="entry name" value="Phase 1 flagellin"/>
    <property type="match status" value="1"/>
</dbReference>